<feature type="active site" description="Proton acceptor" evidence="1">
    <location>
        <position position="104"/>
    </location>
</feature>
<dbReference type="InterPro" id="IPR000182">
    <property type="entry name" value="GNAT_dom"/>
</dbReference>
<evidence type="ECO:0000256" key="2">
    <source>
        <dbReference type="RuleBase" id="RU363094"/>
    </source>
</evidence>
<sequence length="149" mass="16908">MDELSYRPMQPQDLAKVVALEQQAFSHPWSLSLYHDALTSYHCWVLEQQQQHVGHGVIQVILDEAHLLNIAVDKRLQGQGLGSQLLAFLMQQAEQLGATQCFLELRASNQAAYHVYESYGFNEIARRKNYYPAEQGMEDALIMACLLGD</sequence>
<proteinExistence type="inferred from homology"/>
<comment type="function">
    <text evidence="1 2">Acetylates the N-terminal alanine of ribosomal protein bS18.</text>
</comment>
<dbReference type="InterPro" id="IPR016181">
    <property type="entry name" value="Acyl_CoA_acyltransferase"/>
</dbReference>
<evidence type="ECO:0000256" key="1">
    <source>
        <dbReference type="HAMAP-Rule" id="MF_02210"/>
    </source>
</evidence>
<dbReference type="EC" id="2.3.1.266" evidence="1 2"/>
<feature type="binding site" evidence="1">
    <location>
        <position position="109"/>
    </location>
    <ligand>
        <name>acetyl-CoA</name>
        <dbReference type="ChEBI" id="CHEBI:57288"/>
    </ligand>
</feature>
<name>A0AAW7DNZ5_9GAMM</name>
<organism evidence="4 5">
    <name type="scientific">Thiopseudomonas alkaliphila</name>
    <dbReference type="NCBI Taxonomy" id="1697053"/>
    <lineage>
        <taxon>Bacteria</taxon>
        <taxon>Pseudomonadati</taxon>
        <taxon>Pseudomonadota</taxon>
        <taxon>Gammaproteobacteria</taxon>
        <taxon>Pseudomonadales</taxon>
        <taxon>Pseudomonadaceae</taxon>
        <taxon>Thiopseudomonas</taxon>
    </lineage>
</organism>
<keyword evidence="1" id="KW-0012">Acyltransferase</keyword>
<dbReference type="GO" id="GO:0005737">
    <property type="term" value="C:cytoplasm"/>
    <property type="evidence" value="ECO:0007669"/>
    <property type="project" value="UniProtKB-SubCell"/>
</dbReference>
<feature type="active site" description="Proton donor" evidence="1">
    <location>
        <position position="116"/>
    </location>
</feature>
<comment type="similarity">
    <text evidence="1 2">Belongs to the acetyltransferase family. RimI subfamily.</text>
</comment>
<keyword evidence="4" id="KW-0687">Ribonucleoprotein</keyword>
<protein>
    <recommendedName>
        <fullName evidence="1 2">[Ribosomal protein bS18]-alanine N-acetyltransferase</fullName>
        <ecNumber evidence="1 2">2.3.1.266</ecNumber>
    </recommendedName>
</protein>
<keyword evidence="1" id="KW-0808">Transferase</keyword>
<reference evidence="4" key="2">
    <citation type="journal article" date="2022" name="Sci. Total Environ.">
        <title>Prevalence, transmission, and molecular epidemiology of tet(X)-positive bacteria among humans, animals, and environmental niches in China: An epidemiological, and genomic-based study.</title>
        <authorList>
            <person name="Dong N."/>
            <person name="Zeng Y."/>
            <person name="Cai C."/>
            <person name="Sun C."/>
            <person name="Lu J."/>
            <person name="Liu C."/>
            <person name="Zhou H."/>
            <person name="Sun Q."/>
            <person name="Shu L."/>
            <person name="Wang H."/>
            <person name="Wang Y."/>
            <person name="Wang S."/>
            <person name="Wu C."/>
            <person name="Chan E.W."/>
            <person name="Chen G."/>
            <person name="Shen Z."/>
            <person name="Chen S."/>
            <person name="Zhang R."/>
        </authorList>
    </citation>
    <scope>NUCLEOTIDE SEQUENCE</scope>
    <source>
        <strain evidence="4">DF46-2-2</strain>
    </source>
</reference>
<feature type="binding site" evidence="1">
    <location>
        <begin position="70"/>
        <end position="72"/>
    </location>
    <ligand>
        <name>acetyl-CoA</name>
        <dbReference type="ChEBI" id="CHEBI:57288"/>
    </ligand>
</feature>
<dbReference type="CDD" id="cd04301">
    <property type="entry name" value="NAT_SF"/>
    <property type="match status" value="1"/>
</dbReference>
<dbReference type="GO" id="GO:0008999">
    <property type="term" value="F:protein-N-terminal-alanine acetyltransferase activity"/>
    <property type="evidence" value="ECO:0007669"/>
    <property type="project" value="UniProtKB-UniRule"/>
</dbReference>
<dbReference type="InterPro" id="IPR050276">
    <property type="entry name" value="MshD_Acetyltransferase"/>
</dbReference>
<dbReference type="EMBL" id="JACANB010000001">
    <property type="protein sequence ID" value="MDM1695499.1"/>
    <property type="molecule type" value="Genomic_DNA"/>
</dbReference>
<dbReference type="InterPro" id="IPR006464">
    <property type="entry name" value="AcTrfase_RimI/Ard1"/>
</dbReference>
<comment type="caution">
    <text evidence="1">Lacks conserved residue(s) required for the propagation of feature annotation.</text>
</comment>
<comment type="subcellular location">
    <subcellularLocation>
        <location evidence="1 2">Cytoplasm</location>
    </subcellularLocation>
</comment>
<dbReference type="PANTHER" id="PTHR43617">
    <property type="entry name" value="L-AMINO ACID N-ACETYLTRANSFERASE"/>
    <property type="match status" value="1"/>
</dbReference>
<evidence type="ECO:0000259" key="3">
    <source>
        <dbReference type="PROSITE" id="PS51186"/>
    </source>
</evidence>
<comment type="caution">
    <text evidence="4">The sequence shown here is derived from an EMBL/GenBank/DDBJ whole genome shotgun (WGS) entry which is preliminary data.</text>
</comment>
<dbReference type="PANTHER" id="PTHR43617:SF35">
    <property type="entry name" value="[RIBOSOMAL PROTEIN BS18]-ALANINE N-ACETYLTRANSFERASE"/>
    <property type="match status" value="1"/>
</dbReference>
<feature type="domain" description="N-acetyltransferase" evidence="3">
    <location>
        <begin position="4"/>
        <end position="148"/>
    </location>
</feature>
<dbReference type="Pfam" id="PF00583">
    <property type="entry name" value="Acetyltransf_1"/>
    <property type="match status" value="1"/>
</dbReference>
<keyword evidence="4" id="KW-0689">Ribosomal protein</keyword>
<dbReference type="AlphaFoldDB" id="A0AAW7DNZ5"/>
<comment type="catalytic activity">
    <reaction evidence="1 2">
        <text>N-terminal L-alanyl-[ribosomal protein bS18] + acetyl-CoA = N-terminal N(alpha)-acetyl-L-alanyl-[ribosomal protein bS18] + CoA + H(+)</text>
        <dbReference type="Rhea" id="RHEA:43756"/>
        <dbReference type="Rhea" id="RHEA-COMP:10676"/>
        <dbReference type="Rhea" id="RHEA-COMP:10677"/>
        <dbReference type="ChEBI" id="CHEBI:15378"/>
        <dbReference type="ChEBI" id="CHEBI:57287"/>
        <dbReference type="ChEBI" id="CHEBI:57288"/>
        <dbReference type="ChEBI" id="CHEBI:64718"/>
        <dbReference type="ChEBI" id="CHEBI:83683"/>
        <dbReference type="EC" id="2.3.1.266"/>
    </reaction>
</comment>
<keyword evidence="1 2" id="KW-0963">Cytoplasm</keyword>
<dbReference type="InterPro" id="IPR043690">
    <property type="entry name" value="RimI"/>
</dbReference>
<evidence type="ECO:0000313" key="4">
    <source>
        <dbReference type="EMBL" id="MDM1695499.1"/>
    </source>
</evidence>
<dbReference type="Proteomes" id="UP001173465">
    <property type="component" value="Unassembled WGS sequence"/>
</dbReference>
<dbReference type="Gene3D" id="3.40.630.30">
    <property type="match status" value="1"/>
</dbReference>
<reference evidence="4" key="1">
    <citation type="submission" date="2020-06" db="EMBL/GenBank/DDBJ databases">
        <authorList>
            <person name="Dong N."/>
        </authorList>
    </citation>
    <scope>NUCLEOTIDE SEQUENCE</scope>
    <source>
        <strain evidence="4">DF46-2-2</strain>
    </source>
</reference>
<evidence type="ECO:0000313" key="5">
    <source>
        <dbReference type="Proteomes" id="UP001173465"/>
    </source>
</evidence>
<gene>
    <name evidence="1 4" type="primary">rimI</name>
    <name evidence="4" type="ORF">HX099_02290</name>
</gene>
<dbReference type="SUPFAM" id="SSF55729">
    <property type="entry name" value="Acyl-CoA N-acyltransferases (Nat)"/>
    <property type="match status" value="1"/>
</dbReference>
<dbReference type="GO" id="GO:0005840">
    <property type="term" value="C:ribosome"/>
    <property type="evidence" value="ECO:0007669"/>
    <property type="project" value="UniProtKB-KW"/>
</dbReference>
<dbReference type="NCBIfam" id="TIGR01575">
    <property type="entry name" value="rimI"/>
    <property type="match status" value="1"/>
</dbReference>
<accession>A0AAW7DNZ5</accession>
<dbReference type="PROSITE" id="PS51186">
    <property type="entry name" value="GNAT"/>
    <property type="match status" value="1"/>
</dbReference>
<dbReference type="HAMAP" id="MF_02210">
    <property type="entry name" value="RimI"/>
    <property type="match status" value="1"/>
</dbReference>
<dbReference type="RefSeq" id="WP_286593037.1">
    <property type="nucleotide sequence ID" value="NZ_JACANB010000001.1"/>
</dbReference>